<dbReference type="OMA" id="LRMYMEL"/>
<evidence type="ECO:0008006" key="6">
    <source>
        <dbReference type="Google" id="ProtNLM"/>
    </source>
</evidence>
<feature type="transmembrane region" description="Helical" evidence="3">
    <location>
        <begin position="890"/>
        <end position="913"/>
    </location>
</feature>
<gene>
    <name evidence="4" type="ORF">HCEG_03907</name>
</gene>
<feature type="region of interest" description="Disordered" evidence="2">
    <location>
        <begin position="1"/>
        <end position="148"/>
    </location>
</feature>
<dbReference type="Proteomes" id="UP000008142">
    <property type="component" value="Unassembled WGS sequence"/>
</dbReference>
<protein>
    <recommendedName>
        <fullName evidence="6">Nineteen complex-related protein 2-domain-containing protein</fullName>
    </recommendedName>
</protein>
<feature type="transmembrane region" description="Helical" evidence="3">
    <location>
        <begin position="646"/>
        <end position="666"/>
    </location>
</feature>
<sequence>MSSLLANRRKARKVGTDEDDDAQNGSEQENPEQVVRRPNTKPKQKSKLRLLFGSGGTSMTDAEETTEGEVITPKRLGARKHIKEQNGLQRTWAPSGSSESIPLRVGQEEDRPTYNKEYLRELRNSTPSTPKQTVSMPSSEDEREKQLDISAKFGEIVQVSKPSVIPTDAEIREKKERRARLAMEQGQGHEEDFISLDDAGDDDWSLSRKAEKVETRLVRDDEHFAEGFDEYVEDGKFAIGKKAEREQQRRERAEMKELIDEAQESSEADDSEAERKAAYEASQTRAGMDGLRRTHESLPARPKTPPKITPLPRLADNLARLRNSLNAMENSKAQLVLRMEELRIEKAEISARESEIQALLKEAGENYERLRAEAGLNPGDKMFASGTDVHGDRGLENLGGRSELPSEDGHGGPIRNSRLPSNWVSHFTVETMSRPQRECHNALHSILFNLEDLVRPSFLFERIIMGRPLFLTFRQDARLIHLTSRKRNPRRCVPWIASPLDNTDGGHPRLNHHTDSTPIELFFDLFFVANLSTFTATREINNLEALWSYIGFLSIIWFTWFQVALFDIRFAQDSIFERICKALQLATMVGFASTGSGFATQVRDENVWAFLSLSILLACSRLRLSVEYSIASIFLYGTMQVASKRLLFIVAVFIGTGVTYTGYLLWQSYFDISPRMKYGITNQQIWTQLHFPFHVMVVLLSEGSQILVLTLDISLKLKYLSSTILSACEPPRPDPNFAIDQLNNTIVDMDIDYTKGALKEQRCIQYILQTLRDSPQLCPSMNNPGSLTLQRSHDLMGNVTASLFSSMGITLPLDVVESEKLLMLYLQLLGFVYIYYFVVASFAMFILAAFVFLTQRHTGRIYAWVAITTRVLLGIILLAMVTIVANFDLIYRFMTSPLIIFTFTLALFVALLIDRLLDLIALKKGKPEIGEVSATEPYEMFQLSPMATTISDDSTVGS</sequence>
<dbReference type="PANTHER" id="PTHR42101">
    <property type="entry name" value="CHROMOSOME 16, WHOLE GENOME SHOTGUN SEQUENCE"/>
    <property type="match status" value="1"/>
</dbReference>
<evidence type="ECO:0000256" key="3">
    <source>
        <dbReference type="SAM" id="Phobius"/>
    </source>
</evidence>
<keyword evidence="3" id="KW-0812">Transmembrane</keyword>
<feature type="transmembrane region" description="Helical" evidence="3">
    <location>
        <begin position="546"/>
        <end position="570"/>
    </location>
</feature>
<accession>F0UEG2</accession>
<feature type="compositionally biased region" description="Basic residues" evidence="2">
    <location>
        <begin position="38"/>
        <end position="48"/>
    </location>
</feature>
<dbReference type="GO" id="GO:0071008">
    <property type="term" value="C:U2-type post-mRNA release spliceosomal complex"/>
    <property type="evidence" value="ECO:0007669"/>
    <property type="project" value="InterPro"/>
</dbReference>
<dbReference type="STRING" id="544711.F0UEG2"/>
<feature type="transmembrane region" description="Helical" evidence="3">
    <location>
        <begin position="861"/>
        <end position="884"/>
    </location>
</feature>
<feature type="compositionally biased region" description="Polar residues" evidence="2">
    <location>
        <begin position="124"/>
        <end position="138"/>
    </location>
</feature>
<dbReference type="HOGENOM" id="CLU_005160_0_0_1"/>
<feature type="region of interest" description="Disordered" evidence="2">
    <location>
        <begin position="176"/>
        <end position="201"/>
    </location>
</feature>
<organism evidence="5">
    <name type="scientific">Ajellomyces capsulatus (strain H88)</name>
    <name type="common">Darling's disease fungus</name>
    <name type="synonym">Histoplasma capsulatum</name>
    <dbReference type="NCBI Taxonomy" id="544711"/>
    <lineage>
        <taxon>Eukaryota</taxon>
        <taxon>Fungi</taxon>
        <taxon>Dikarya</taxon>
        <taxon>Ascomycota</taxon>
        <taxon>Pezizomycotina</taxon>
        <taxon>Eurotiomycetes</taxon>
        <taxon>Eurotiomycetidae</taxon>
        <taxon>Onygenales</taxon>
        <taxon>Ajellomycetaceae</taxon>
        <taxon>Histoplasma</taxon>
    </lineage>
</organism>
<evidence type="ECO:0000313" key="4">
    <source>
        <dbReference type="EMBL" id="EGC44692.1"/>
    </source>
</evidence>
<feature type="compositionally biased region" description="Polar residues" evidence="2">
    <location>
        <begin position="86"/>
        <end position="100"/>
    </location>
</feature>
<feature type="coiled-coil region" evidence="1">
    <location>
        <begin position="311"/>
        <end position="373"/>
    </location>
</feature>
<feature type="transmembrane region" description="Helical" evidence="3">
    <location>
        <begin position="833"/>
        <end position="854"/>
    </location>
</feature>
<dbReference type="Pfam" id="PF15458">
    <property type="entry name" value="NTR2"/>
    <property type="match status" value="1"/>
</dbReference>
<feature type="region of interest" description="Disordered" evidence="2">
    <location>
        <begin position="259"/>
        <end position="289"/>
    </location>
</feature>
<dbReference type="GO" id="GO:0000390">
    <property type="term" value="P:spliceosomal complex disassembly"/>
    <property type="evidence" value="ECO:0007669"/>
    <property type="project" value="InterPro"/>
</dbReference>
<feature type="compositionally biased region" description="Acidic residues" evidence="2">
    <location>
        <begin position="260"/>
        <end position="272"/>
    </location>
</feature>
<feature type="compositionally biased region" description="Basic and acidic residues" evidence="2">
    <location>
        <begin position="176"/>
        <end position="192"/>
    </location>
</feature>
<dbReference type="EMBL" id="DS990638">
    <property type="protein sequence ID" value="EGC44692.1"/>
    <property type="molecule type" value="Genomic_DNA"/>
</dbReference>
<dbReference type="VEuPathDB" id="FungiDB:I7I53_03346"/>
<feature type="compositionally biased region" description="Basic and acidic residues" evidence="2">
    <location>
        <begin position="106"/>
        <end position="123"/>
    </location>
</feature>
<dbReference type="OrthoDB" id="3177213at2759"/>
<dbReference type="InterPro" id="IPR028211">
    <property type="entry name" value="Ntr2"/>
</dbReference>
<dbReference type="AlphaFoldDB" id="F0UEG2"/>
<evidence type="ECO:0000256" key="1">
    <source>
        <dbReference type="SAM" id="Coils"/>
    </source>
</evidence>
<proteinExistence type="predicted"/>
<evidence type="ECO:0000256" key="2">
    <source>
        <dbReference type="SAM" id="MobiDB-lite"/>
    </source>
</evidence>
<keyword evidence="3" id="KW-1133">Transmembrane helix</keyword>
<reference evidence="5" key="1">
    <citation type="submission" date="2008-07" db="EMBL/GenBank/DDBJ databases">
        <title>Annotation of Ajellomyces capsulatus strain H88.</title>
        <authorList>
            <person name="Champion M."/>
            <person name="Cuomo C."/>
            <person name="Ma L.-J."/>
            <person name="Henn M.R."/>
            <person name="Sil A."/>
            <person name="Goldman B."/>
            <person name="Young S.K."/>
            <person name="Kodira C.D."/>
            <person name="Zeng Q."/>
            <person name="Koehrsen M."/>
            <person name="Alvarado L."/>
            <person name="Berlin A."/>
            <person name="Borenstein D."/>
            <person name="Chen Z."/>
            <person name="Engels R."/>
            <person name="Freedman E."/>
            <person name="Gellesch M."/>
            <person name="Goldberg J."/>
            <person name="Griggs A."/>
            <person name="Gujja S."/>
            <person name="Heiman D."/>
            <person name="Hepburn T."/>
            <person name="Howarth C."/>
            <person name="Jen D."/>
            <person name="Larson L."/>
            <person name="Lewis B."/>
            <person name="Mehta T."/>
            <person name="Park D."/>
            <person name="Pearson M."/>
            <person name="Roberts A."/>
            <person name="Saif S."/>
            <person name="Shea T."/>
            <person name="Shenoy N."/>
            <person name="Sisk P."/>
            <person name="Stolte C."/>
            <person name="Sykes S."/>
            <person name="Walk T."/>
            <person name="White J."/>
            <person name="Yandava C."/>
            <person name="Klein B."/>
            <person name="McEwen J.G."/>
            <person name="Puccia R."/>
            <person name="Goldman G.H."/>
            <person name="Felipe M.S."/>
            <person name="Nino-Vega G."/>
            <person name="San-Blas G."/>
            <person name="Taylor J."/>
            <person name="Mendoza L."/>
            <person name="Galagan J."/>
            <person name="Nusbaum C."/>
            <person name="Birren B."/>
        </authorList>
    </citation>
    <scope>NUCLEOTIDE SEQUENCE [LARGE SCALE GENOMIC DNA]</scope>
    <source>
        <strain evidence="5">H88</strain>
    </source>
</reference>
<dbReference type="PANTHER" id="PTHR42101:SF1">
    <property type="entry name" value="LOW TEMPERATURE REQUIREMENT A"/>
    <property type="match status" value="1"/>
</dbReference>
<evidence type="ECO:0000313" key="5">
    <source>
        <dbReference type="Proteomes" id="UP000008142"/>
    </source>
</evidence>
<name>F0UEG2_AJEC8</name>
<keyword evidence="3" id="KW-0472">Membrane</keyword>
<keyword evidence="1" id="KW-0175">Coiled coil</keyword>